<dbReference type="EMBL" id="CM047903">
    <property type="protein sequence ID" value="KAJ0092698.1"/>
    <property type="molecule type" value="Genomic_DNA"/>
</dbReference>
<comment type="caution">
    <text evidence="1">The sequence shown here is derived from an EMBL/GenBank/DDBJ whole genome shotgun (WGS) entry which is preliminary data.</text>
</comment>
<sequence length="279" mass="30494">MATTTMAVGANILRGGAGSVRIQLLLSSFSAKFSNPSLSFSRSSLKLTTILQTPRFFHFHCQHPNINTNLSLSFCTSPATTPDTAAASTTSSSSDKDKDKDTDNNVNIKDAANMLDIRVGRIIKAWRHEEADSLYVEEVDVGEAEPRIICSGLVKYIPVDLLQDRKVIVLANLKPRNMRGVKSNGMLLAASDAAHENVELLEPPEDSLPGERIWFGSEEDKENQSAPATPNQIQKKKIWELVQPHLKTDDSCIAMLGEQLMQTSAGAVMSRSLKNANIS</sequence>
<evidence type="ECO:0000313" key="1">
    <source>
        <dbReference type="EMBL" id="KAJ0092698.1"/>
    </source>
</evidence>
<accession>A0ACC1B191</accession>
<keyword evidence="2" id="KW-1185">Reference proteome</keyword>
<gene>
    <name evidence="1" type="ORF">Patl1_27159</name>
</gene>
<reference evidence="2" key="1">
    <citation type="journal article" date="2023" name="G3 (Bethesda)">
        <title>Genome assembly and association tests identify interacting loci associated with vigor, precocity, and sex in interspecific pistachio rootstocks.</title>
        <authorList>
            <person name="Palmer W."/>
            <person name="Jacygrad E."/>
            <person name="Sagayaradj S."/>
            <person name="Cavanaugh K."/>
            <person name="Han R."/>
            <person name="Bertier L."/>
            <person name="Beede B."/>
            <person name="Kafkas S."/>
            <person name="Golino D."/>
            <person name="Preece J."/>
            <person name="Michelmore R."/>
        </authorList>
    </citation>
    <scope>NUCLEOTIDE SEQUENCE [LARGE SCALE GENOMIC DNA]</scope>
</reference>
<protein>
    <submittedName>
        <fullName evidence="1">Uncharacterized protein</fullName>
    </submittedName>
</protein>
<proteinExistence type="predicted"/>
<organism evidence="1 2">
    <name type="scientific">Pistacia atlantica</name>
    <dbReference type="NCBI Taxonomy" id="434234"/>
    <lineage>
        <taxon>Eukaryota</taxon>
        <taxon>Viridiplantae</taxon>
        <taxon>Streptophyta</taxon>
        <taxon>Embryophyta</taxon>
        <taxon>Tracheophyta</taxon>
        <taxon>Spermatophyta</taxon>
        <taxon>Magnoliopsida</taxon>
        <taxon>eudicotyledons</taxon>
        <taxon>Gunneridae</taxon>
        <taxon>Pentapetalae</taxon>
        <taxon>rosids</taxon>
        <taxon>malvids</taxon>
        <taxon>Sapindales</taxon>
        <taxon>Anacardiaceae</taxon>
        <taxon>Pistacia</taxon>
    </lineage>
</organism>
<name>A0ACC1B191_9ROSI</name>
<evidence type="ECO:0000313" key="2">
    <source>
        <dbReference type="Proteomes" id="UP001164250"/>
    </source>
</evidence>
<dbReference type="Proteomes" id="UP001164250">
    <property type="component" value="Chromosome 7"/>
</dbReference>